<comment type="caution">
    <text evidence="1">The sequence shown here is derived from an EMBL/GenBank/DDBJ whole genome shotgun (WGS) entry which is preliminary data.</text>
</comment>
<protein>
    <recommendedName>
        <fullName evidence="5">Phage protein</fullName>
    </recommendedName>
</protein>
<dbReference type="Proteomes" id="UP000266198">
    <property type="component" value="Unassembled WGS sequence"/>
</dbReference>
<evidence type="ECO:0000313" key="4">
    <source>
        <dbReference type="Proteomes" id="UP000266198"/>
    </source>
</evidence>
<proteinExistence type="predicted"/>
<sequence length="119" mass="14068">MDNQIALINELQTTSEQDFKLISKAVKCLKKLKDIQFEFEEDTEFNIISEFSGIGIEHFFIDDMNDNFNEFDEAAMDNSLTWYKKMNDALTQKIIKDIDFIRNADDKEVQDYKDKLLNH</sequence>
<keyword evidence="4" id="KW-1185">Reference proteome</keyword>
<dbReference type="AlphaFoldDB" id="A0AAX0QSN1"/>
<dbReference type="EMBL" id="NIPK01000002">
    <property type="protein sequence ID" value="RIZ56301.1"/>
    <property type="molecule type" value="Genomic_DNA"/>
</dbReference>
<evidence type="ECO:0008006" key="5">
    <source>
        <dbReference type="Google" id="ProtNLM"/>
    </source>
</evidence>
<evidence type="ECO:0000313" key="1">
    <source>
        <dbReference type="EMBL" id="PCF50067.1"/>
    </source>
</evidence>
<evidence type="ECO:0000313" key="2">
    <source>
        <dbReference type="EMBL" id="RIZ56301.1"/>
    </source>
</evidence>
<name>A0AAX0QSN1_9STAP</name>
<reference evidence="2 4" key="2">
    <citation type="submission" date="2017-06" db="EMBL/GenBank/DDBJ databases">
        <title>Identification of a new gene, sdsY, involved in staphylococcal internalization in non-professional phagocytic cells (NPPCs).</title>
        <authorList>
            <person name="Maali Y."/>
            <person name="Martins-Simoes P."/>
            <person name="Trouillet-Assant S."/>
            <person name="Laurent F."/>
            <person name="Diot A."/>
            <person name="Verhoeven P."/>
            <person name="Bouvard D."/>
            <person name="Vandenesch F."/>
            <person name="Bes M."/>
        </authorList>
    </citation>
    <scope>NUCLEOTIDE SEQUENCE [LARGE SCALE GENOMIC DNA]</scope>
    <source>
        <strain evidence="2 4">Heidy</strain>
    </source>
</reference>
<accession>A0AAX0QSN1</accession>
<dbReference type="Proteomes" id="UP000217473">
    <property type="component" value="Unassembled WGS sequence"/>
</dbReference>
<evidence type="ECO:0000313" key="3">
    <source>
        <dbReference type="Proteomes" id="UP000217473"/>
    </source>
</evidence>
<reference evidence="1 3" key="1">
    <citation type="journal article" date="2017" name="PLoS ONE">
        <title>Development of a real-time PCR for detection of Staphylococcus pseudintermedius using a novel automated comparison of whole-genome sequences.</title>
        <authorList>
            <person name="Verstappen K.M."/>
            <person name="Huijbregts L."/>
            <person name="Spaninks M."/>
            <person name="Wagenaar J.A."/>
            <person name="Fluit A.C."/>
            <person name="Duim B."/>
        </authorList>
    </citation>
    <scope>NUCLEOTIDE SEQUENCE [LARGE SCALE GENOMIC DNA]</scope>
    <source>
        <strain evidence="1 3">15S02591-1</strain>
    </source>
</reference>
<organism evidence="1 3">
    <name type="scientific">Staphylococcus delphini</name>
    <dbReference type="NCBI Taxonomy" id="53344"/>
    <lineage>
        <taxon>Bacteria</taxon>
        <taxon>Bacillati</taxon>
        <taxon>Bacillota</taxon>
        <taxon>Bacilli</taxon>
        <taxon>Bacillales</taxon>
        <taxon>Staphylococcaceae</taxon>
        <taxon>Staphylococcus</taxon>
        <taxon>Staphylococcus intermedius group</taxon>
    </lineage>
</organism>
<gene>
    <name evidence="1" type="ORF">B5C07_07610</name>
    <name evidence="2" type="ORF">CDL68_01815</name>
</gene>
<dbReference type="RefSeq" id="WP_096597334.1">
    <property type="nucleotide sequence ID" value="NZ_LR134263.1"/>
</dbReference>
<dbReference type="EMBL" id="MWUR01000010">
    <property type="protein sequence ID" value="PCF50067.1"/>
    <property type="molecule type" value="Genomic_DNA"/>
</dbReference>